<accession>A0A381SUE4</accession>
<reference evidence="1" key="1">
    <citation type="submission" date="2018-05" db="EMBL/GenBank/DDBJ databases">
        <authorList>
            <person name="Lanie J.A."/>
            <person name="Ng W.-L."/>
            <person name="Kazmierczak K.M."/>
            <person name="Andrzejewski T.M."/>
            <person name="Davidsen T.M."/>
            <person name="Wayne K.J."/>
            <person name="Tettelin H."/>
            <person name="Glass J.I."/>
            <person name="Rusch D."/>
            <person name="Podicherti R."/>
            <person name="Tsui H.-C.T."/>
            <person name="Winkler M.E."/>
        </authorList>
    </citation>
    <scope>NUCLEOTIDE SEQUENCE</scope>
</reference>
<evidence type="ECO:0000313" key="1">
    <source>
        <dbReference type="EMBL" id="SVA07024.1"/>
    </source>
</evidence>
<dbReference type="InterPro" id="IPR019587">
    <property type="entry name" value="Polyketide_cyclase/dehydratase"/>
</dbReference>
<sequence length="131" mass="14980">MKTLNLTENLSHKASVVWEVISDVSRTDWVPGVEKISLNEDTREFFMEGMGKIKEKIVLCDHENKILKYSAIESPVELNHHLACIEISENEMGCDFKWTTEIDPEIYSSGIEQGMISSLKQLKKILNNQLP</sequence>
<protein>
    <recommendedName>
        <fullName evidence="2">MxaD family protein</fullName>
    </recommendedName>
</protein>
<proteinExistence type="predicted"/>
<dbReference type="Pfam" id="PF10604">
    <property type="entry name" value="Polyketide_cyc2"/>
    <property type="match status" value="1"/>
</dbReference>
<dbReference type="AlphaFoldDB" id="A0A381SUE4"/>
<dbReference type="Gene3D" id="3.30.530.20">
    <property type="match status" value="1"/>
</dbReference>
<dbReference type="CDD" id="cd07821">
    <property type="entry name" value="PYR_PYL_RCAR_like"/>
    <property type="match status" value="1"/>
</dbReference>
<name>A0A381SUE4_9ZZZZ</name>
<dbReference type="InterPro" id="IPR023393">
    <property type="entry name" value="START-like_dom_sf"/>
</dbReference>
<evidence type="ECO:0008006" key="2">
    <source>
        <dbReference type="Google" id="ProtNLM"/>
    </source>
</evidence>
<dbReference type="SUPFAM" id="SSF55961">
    <property type="entry name" value="Bet v1-like"/>
    <property type="match status" value="1"/>
</dbReference>
<dbReference type="EMBL" id="UINC01003516">
    <property type="protein sequence ID" value="SVA07024.1"/>
    <property type="molecule type" value="Genomic_DNA"/>
</dbReference>
<organism evidence="1">
    <name type="scientific">marine metagenome</name>
    <dbReference type="NCBI Taxonomy" id="408172"/>
    <lineage>
        <taxon>unclassified sequences</taxon>
        <taxon>metagenomes</taxon>
        <taxon>ecological metagenomes</taxon>
    </lineage>
</organism>
<gene>
    <name evidence="1" type="ORF">METZ01_LOCUS59878</name>
</gene>